<sequence>MELAHIVYAVLYTDFSSILLSLLANFDSETEMQDTEASHHKLSDGSSSINLNITSSPIEGDNCSGRGLSKEVKAVEDLVFFFSLRAPRPFFSIKDPLSCDVRGSPFSHKKIGQYFYLVTTGCGFALSILSNLMGYYLMVSLCSSNTLRSKGGELSNHNLLAMPVILEQKDNVDALVQKNRSELRKTRTGSTDLHRQGIISAITGGLSGVV</sequence>
<keyword evidence="1" id="KW-0472">Membrane</keyword>
<dbReference type="Proteomes" id="UP000823674">
    <property type="component" value="Chromosome A05"/>
</dbReference>
<dbReference type="EMBL" id="JADBGQ010000005">
    <property type="protein sequence ID" value="KAG5397481.1"/>
    <property type="molecule type" value="Genomic_DNA"/>
</dbReference>
<reference evidence="2 3" key="1">
    <citation type="submission" date="2021-03" db="EMBL/GenBank/DDBJ databases">
        <authorList>
            <person name="King G.J."/>
            <person name="Bancroft I."/>
            <person name="Baten A."/>
            <person name="Bloomfield J."/>
            <person name="Borpatragohain P."/>
            <person name="He Z."/>
            <person name="Irish N."/>
            <person name="Irwin J."/>
            <person name="Liu K."/>
            <person name="Mauleon R.P."/>
            <person name="Moore J."/>
            <person name="Morris R."/>
            <person name="Ostergaard L."/>
            <person name="Wang B."/>
            <person name="Wells R."/>
        </authorList>
    </citation>
    <scope>NUCLEOTIDE SEQUENCE [LARGE SCALE GENOMIC DNA]</scope>
    <source>
        <strain evidence="2">R-o-18</strain>
        <tissue evidence="2">Leaf</tissue>
    </source>
</reference>
<feature type="transmembrane region" description="Helical" evidence="1">
    <location>
        <begin position="6"/>
        <end position="26"/>
    </location>
</feature>
<feature type="transmembrane region" description="Helical" evidence="1">
    <location>
        <begin position="114"/>
        <end position="138"/>
    </location>
</feature>
<name>A0ABQ7MHU9_BRACM</name>
<comment type="caution">
    <text evidence="2">The sequence shown here is derived from an EMBL/GenBank/DDBJ whole genome shotgun (WGS) entry which is preliminary data.</text>
</comment>
<protein>
    <submittedName>
        <fullName evidence="2">Uncharacterized protein</fullName>
    </submittedName>
</protein>
<evidence type="ECO:0000313" key="2">
    <source>
        <dbReference type="EMBL" id="KAG5397481.1"/>
    </source>
</evidence>
<organism evidence="2 3">
    <name type="scientific">Brassica rapa subsp. trilocularis</name>
    <dbReference type="NCBI Taxonomy" id="1813537"/>
    <lineage>
        <taxon>Eukaryota</taxon>
        <taxon>Viridiplantae</taxon>
        <taxon>Streptophyta</taxon>
        <taxon>Embryophyta</taxon>
        <taxon>Tracheophyta</taxon>
        <taxon>Spermatophyta</taxon>
        <taxon>Magnoliopsida</taxon>
        <taxon>eudicotyledons</taxon>
        <taxon>Gunneridae</taxon>
        <taxon>Pentapetalae</taxon>
        <taxon>rosids</taxon>
        <taxon>malvids</taxon>
        <taxon>Brassicales</taxon>
        <taxon>Brassicaceae</taxon>
        <taxon>Brassiceae</taxon>
        <taxon>Brassica</taxon>
    </lineage>
</organism>
<keyword evidence="1" id="KW-0812">Transmembrane</keyword>
<keyword evidence="3" id="KW-1185">Reference proteome</keyword>
<keyword evidence="1" id="KW-1133">Transmembrane helix</keyword>
<gene>
    <name evidence="2" type="primary">A05p025740.1_BraROA</name>
    <name evidence="2" type="ORF">IGI04_019295</name>
</gene>
<accession>A0ABQ7MHU9</accession>
<proteinExistence type="predicted"/>
<evidence type="ECO:0000313" key="3">
    <source>
        <dbReference type="Proteomes" id="UP000823674"/>
    </source>
</evidence>
<evidence type="ECO:0000256" key="1">
    <source>
        <dbReference type="SAM" id="Phobius"/>
    </source>
</evidence>